<feature type="binding site" evidence="13">
    <location>
        <position position="400"/>
    </location>
    <ligand>
        <name>Zn(2+)</name>
        <dbReference type="ChEBI" id="CHEBI:29105"/>
        <label>2</label>
    </ligand>
</feature>
<dbReference type="GO" id="GO:0016798">
    <property type="term" value="F:hydrolase activity, acting on glycosyl bonds"/>
    <property type="evidence" value="ECO:0007669"/>
    <property type="project" value="UniProtKB-KW"/>
</dbReference>
<feature type="binding site" evidence="13">
    <location>
        <position position="291"/>
    </location>
    <ligand>
        <name>Zn(2+)</name>
        <dbReference type="ChEBI" id="CHEBI:29105"/>
        <label>2</label>
    </ligand>
</feature>
<feature type="domain" description="Saposin B-type" evidence="16">
    <location>
        <begin position="61"/>
        <end position="147"/>
    </location>
</feature>
<evidence type="ECO:0000256" key="5">
    <source>
        <dbReference type="ARBA" id="ARBA00022729"/>
    </source>
</evidence>
<dbReference type="Proteomes" id="UP001566132">
    <property type="component" value="Unassembled WGS sequence"/>
</dbReference>
<feature type="binding site" evidence="13">
    <location>
        <position position="183"/>
    </location>
    <ligand>
        <name>Zn(2+)</name>
        <dbReference type="ChEBI" id="CHEBI:29105"/>
        <label>1</label>
    </ligand>
</feature>
<feature type="binding site" evidence="13">
    <location>
        <position position="438"/>
    </location>
    <ligand>
        <name>Zn(2+)</name>
        <dbReference type="ChEBI" id="CHEBI:29105"/>
        <label>1</label>
    </ligand>
</feature>
<dbReference type="InterPro" id="IPR008139">
    <property type="entry name" value="SaposinB_dom"/>
</dbReference>
<comment type="caution">
    <text evidence="17">The sequence shown here is derived from an EMBL/GenBank/DDBJ whole genome shotgun (WGS) entry which is preliminary data.</text>
</comment>
<dbReference type="Pfam" id="PF19272">
    <property type="entry name" value="ASMase_C"/>
    <property type="match status" value="1"/>
</dbReference>
<feature type="binding site" evidence="13">
    <location>
        <position position="181"/>
    </location>
    <ligand>
        <name>Zn(2+)</name>
        <dbReference type="ChEBI" id="CHEBI:29105"/>
        <label>1</label>
    </ligand>
</feature>
<dbReference type="GO" id="GO:0046513">
    <property type="term" value="P:ceramide biosynthetic process"/>
    <property type="evidence" value="ECO:0007669"/>
    <property type="project" value="UniProtKB-ARBA"/>
</dbReference>
<proteinExistence type="inferred from homology"/>
<evidence type="ECO:0000256" key="14">
    <source>
        <dbReference type="PIRSR" id="PIRSR000948-2"/>
    </source>
</evidence>
<keyword evidence="5 15" id="KW-0732">Signal</keyword>
<keyword evidence="8 14" id="KW-1015">Disulfide bond</keyword>
<dbReference type="PANTHER" id="PTHR10340:SF29">
    <property type="entry name" value="SPHINGOMYELIN PHOSPHODIESTERASE"/>
    <property type="match status" value="1"/>
</dbReference>
<keyword evidence="9" id="KW-0325">Glycoprotein</keyword>
<feature type="disulfide bond" evidence="14">
    <location>
        <begin position="360"/>
        <end position="410"/>
    </location>
</feature>
<feature type="disulfide bond" evidence="14">
    <location>
        <begin position="202"/>
        <end position="223"/>
    </location>
</feature>
<evidence type="ECO:0000256" key="15">
    <source>
        <dbReference type="SAM" id="SignalP"/>
    </source>
</evidence>
<dbReference type="GO" id="GO:0016020">
    <property type="term" value="C:membrane"/>
    <property type="evidence" value="ECO:0007669"/>
    <property type="project" value="GOC"/>
</dbReference>
<dbReference type="EC" id="3.1.4.12" evidence="12"/>
<dbReference type="GO" id="GO:0005576">
    <property type="term" value="C:extracellular region"/>
    <property type="evidence" value="ECO:0007669"/>
    <property type="project" value="UniProtKB-SubCell"/>
</dbReference>
<keyword evidence="10 12" id="KW-0326">Glycosidase</keyword>
<keyword evidence="7 13" id="KW-0862">Zinc</keyword>
<comment type="function">
    <text evidence="12">Converts sphingomyelin to ceramide.</text>
</comment>
<keyword evidence="6 12" id="KW-0378">Hydrolase</keyword>
<comment type="cofactor">
    <cofactor evidence="13">
        <name>Zn(2+)</name>
        <dbReference type="ChEBI" id="CHEBI:29105"/>
    </cofactor>
    <text evidence="13">Binds 2 Zn(2+) ions per subunit.</text>
</comment>
<evidence type="ECO:0000256" key="8">
    <source>
        <dbReference type="ARBA" id="ARBA00023157"/>
    </source>
</evidence>
<feature type="disulfide bond" evidence="14">
    <location>
        <begin position="96"/>
        <end position="107"/>
    </location>
</feature>
<feature type="chain" id="PRO_5044875159" description="Sphingomyelin phosphodiesterase" evidence="15">
    <location>
        <begin position="26"/>
        <end position="585"/>
    </location>
</feature>
<evidence type="ECO:0000313" key="18">
    <source>
        <dbReference type="Proteomes" id="UP001566132"/>
    </source>
</evidence>
<dbReference type="EMBL" id="JBDJPC010000004">
    <property type="protein sequence ID" value="KAL1505486.1"/>
    <property type="molecule type" value="Genomic_DNA"/>
</dbReference>
<name>A0ABD1EXC8_HYPHA</name>
<feature type="binding site" evidence="13">
    <location>
        <position position="252"/>
    </location>
    <ligand>
        <name>Zn(2+)</name>
        <dbReference type="ChEBI" id="CHEBI:29105"/>
        <label>2</label>
    </ligand>
</feature>
<keyword evidence="3" id="KW-0964">Secreted</keyword>
<evidence type="ECO:0000256" key="11">
    <source>
        <dbReference type="ARBA" id="ARBA00047268"/>
    </source>
</evidence>
<gene>
    <name evidence="17" type="ORF">ABEB36_005046</name>
</gene>
<evidence type="ECO:0000313" key="17">
    <source>
        <dbReference type="EMBL" id="KAL1505486.1"/>
    </source>
</evidence>
<comment type="subcellular location">
    <subcellularLocation>
        <location evidence="1">Secreted</location>
    </subcellularLocation>
</comment>
<dbReference type="SUPFAM" id="SSF47862">
    <property type="entry name" value="Saposin"/>
    <property type="match status" value="1"/>
</dbReference>
<feature type="binding site" evidence="13">
    <location>
        <position position="252"/>
    </location>
    <ligand>
        <name>Zn(2+)</name>
        <dbReference type="ChEBI" id="CHEBI:29105"/>
        <label>1</label>
    </ligand>
</feature>
<evidence type="ECO:0000256" key="13">
    <source>
        <dbReference type="PIRSR" id="PIRSR000948-1"/>
    </source>
</evidence>
<evidence type="ECO:0000256" key="3">
    <source>
        <dbReference type="ARBA" id="ARBA00022525"/>
    </source>
</evidence>
<comment type="catalytic activity">
    <reaction evidence="11">
        <text>a sphingomyelin + H2O = phosphocholine + an N-acylsphing-4-enine + H(+)</text>
        <dbReference type="Rhea" id="RHEA:19253"/>
        <dbReference type="ChEBI" id="CHEBI:15377"/>
        <dbReference type="ChEBI" id="CHEBI:15378"/>
        <dbReference type="ChEBI" id="CHEBI:17636"/>
        <dbReference type="ChEBI" id="CHEBI:52639"/>
        <dbReference type="ChEBI" id="CHEBI:295975"/>
        <dbReference type="EC" id="3.1.4.12"/>
    </reaction>
    <physiologicalReaction direction="left-to-right" evidence="11">
        <dbReference type="Rhea" id="RHEA:19254"/>
    </physiologicalReaction>
</comment>
<comment type="similarity">
    <text evidence="2 12">Belongs to the acid sphingomyelinase family.</text>
</comment>
<keyword evidence="18" id="KW-1185">Reference proteome</keyword>
<evidence type="ECO:0000256" key="6">
    <source>
        <dbReference type="ARBA" id="ARBA00022801"/>
    </source>
</evidence>
<sequence length="585" mass="66630">MHNCILINFIYVLLLGALIEGKVIANTSFQIQTFDQTALLITPHLIKSAEMLKNISPTSDPSEGCKICEEVIGGIISLRRSNATREVMMDYLLRLCVLYIGYDQESCSQRVNIESDAILYIIDHKEDLRPERFCAIYFIQYQCKDPNADDWSIPLPPYPDNLTKATTNNDTVSFQILQISDVHIDPSYTSGSNAACSEPLCCESGVPDSSDNAAGYWGDYGNCDMPWYTMENMLETINSKNENLDFVYFTGDIVSHSWAISIQKTTNIIKQFLGLLRQNFPNQTVFPILGNHEAAPNNFYSPESVDKNSNVSSQWLFDLIAEEWSEWLPNDTLSTIRKGGFYTVLVKPGFRIVALNSIVCYKNNLWTTFENQDTYGQLQWLVNILTEAEQNGEKVHILSHIPSSDDSSSCVTVWAREYKKIILRFSETISAQFNGHTHYDEFKLYFDSNKVKSVAYNGGSFTTYIGSNPNYRIYQVDSNNLTVTDYSDYILNLAEANTNSSSNPIWYKLYSFKEEYDLPDLTLESLENLYNEMTSNDTDNKIVEKYYRYKFRDSEVHNKQGCDLKCKKKLVCMISAGDTSQGVTC</sequence>
<dbReference type="InterPro" id="IPR011001">
    <property type="entry name" value="Saposin-like"/>
</dbReference>
<dbReference type="InterPro" id="IPR045473">
    <property type="entry name" value="ASM_C"/>
</dbReference>
<evidence type="ECO:0000256" key="7">
    <source>
        <dbReference type="ARBA" id="ARBA00022833"/>
    </source>
</evidence>
<dbReference type="CDD" id="cd00842">
    <property type="entry name" value="MPP_ASMase"/>
    <property type="match status" value="1"/>
</dbReference>
<evidence type="ECO:0000256" key="1">
    <source>
        <dbReference type="ARBA" id="ARBA00004613"/>
    </source>
</evidence>
<dbReference type="PIRSF" id="PIRSF000948">
    <property type="entry name" value="Sphingomy_PDE"/>
    <property type="match status" value="1"/>
</dbReference>
<dbReference type="InterPro" id="IPR011160">
    <property type="entry name" value="Sphingomy_PDE"/>
</dbReference>
<dbReference type="Pfam" id="PF00149">
    <property type="entry name" value="Metallophos"/>
    <property type="match status" value="1"/>
</dbReference>
<keyword evidence="4 13" id="KW-0479">Metal-binding</keyword>
<reference evidence="17 18" key="1">
    <citation type="submission" date="2024-05" db="EMBL/GenBank/DDBJ databases">
        <title>Genetic variation in Jamaican populations of the coffee berry borer (Hypothenemus hampei).</title>
        <authorList>
            <person name="Errbii M."/>
            <person name="Myrie A."/>
        </authorList>
    </citation>
    <scope>NUCLEOTIDE SEQUENCE [LARGE SCALE GENOMIC DNA]</scope>
    <source>
        <strain evidence="17">JA-Hopewell-2020-01-JO</strain>
        <tissue evidence="17">Whole body</tissue>
    </source>
</reference>
<evidence type="ECO:0000256" key="4">
    <source>
        <dbReference type="ARBA" id="ARBA00022723"/>
    </source>
</evidence>
<dbReference type="GO" id="GO:0006685">
    <property type="term" value="P:sphingomyelin catabolic process"/>
    <property type="evidence" value="ECO:0007669"/>
    <property type="project" value="UniProtKB-UniRule"/>
</dbReference>
<dbReference type="PROSITE" id="PS50015">
    <property type="entry name" value="SAP_B"/>
    <property type="match status" value="1"/>
</dbReference>
<dbReference type="Gene3D" id="3.60.21.10">
    <property type="match status" value="1"/>
</dbReference>
<feature type="disulfide bond" evidence="14">
    <location>
        <begin position="196"/>
        <end position="201"/>
    </location>
</feature>
<feature type="signal peptide" evidence="15">
    <location>
        <begin position="1"/>
        <end position="25"/>
    </location>
</feature>
<dbReference type="InterPro" id="IPR004843">
    <property type="entry name" value="Calcineurin-like_PHP"/>
</dbReference>
<dbReference type="Gene3D" id="1.10.225.10">
    <property type="entry name" value="Saposin-like"/>
    <property type="match status" value="1"/>
</dbReference>
<accession>A0ABD1EXC8</accession>
<dbReference type="PANTHER" id="PTHR10340">
    <property type="entry name" value="SPHINGOMYELIN PHOSPHODIESTERASE"/>
    <property type="match status" value="1"/>
</dbReference>
<evidence type="ECO:0000256" key="10">
    <source>
        <dbReference type="ARBA" id="ARBA00023295"/>
    </source>
</evidence>
<evidence type="ECO:0000256" key="12">
    <source>
        <dbReference type="PIRNR" id="PIRNR000948"/>
    </source>
</evidence>
<feature type="disulfide bond" evidence="14">
    <location>
        <begin position="562"/>
        <end position="566"/>
    </location>
</feature>
<evidence type="ECO:0000256" key="9">
    <source>
        <dbReference type="ARBA" id="ARBA00023180"/>
    </source>
</evidence>
<evidence type="ECO:0000259" key="16">
    <source>
        <dbReference type="PROSITE" id="PS50015"/>
    </source>
</evidence>
<organism evidence="17 18">
    <name type="scientific">Hypothenemus hampei</name>
    <name type="common">Coffee berry borer</name>
    <dbReference type="NCBI Taxonomy" id="57062"/>
    <lineage>
        <taxon>Eukaryota</taxon>
        <taxon>Metazoa</taxon>
        <taxon>Ecdysozoa</taxon>
        <taxon>Arthropoda</taxon>
        <taxon>Hexapoda</taxon>
        <taxon>Insecta</taxon>
        <taxon>Pterygota</taxon>
        <taxon>Neoptera</taxon>
        <taxon>Endopterygota</taxon>
        <taxon>Coleoptera</taxon>
        <taxon>Polyphaga</taxon>
        <taxon>Cucujiformia</taxon>
        <taxon>Curculionidae</taxon>
        <taxon>Scolytinae</taxon>
        <taxon>Hypothenemus</taxon>
    </lineage>
</organism>
<protein>
    <recommendedName>
        <fullName evidence="12">Sphingomyelin phosphodiesterase</fullName>
        <ecNumber evidence="12">3.1.4.12</ecNumber>
    </recommendedName>
</protein>
<dbReference type="InterPro" id="IPR029052">
    <property type="entry name" value="Metallo-depent_PP-like"/>
</dbReference>
<dbReference type="GO" id="GO:0046872">
    <property type="term" value="F:metal ion binding"/>
    <property type="evidence" value="ECO:0007669"/>
    <property type="project" value="UniProtKB-KW"/>
</dbReference>
<evidence type="ECO:0000256" key="2">
    <source>
        <dbReference type="ARBA" id="ARBA00008234"/>
    </source>
</evidence>
<dbReference type="AlphaFoldDB" id="A0ABD1EXC8"/>
<feature type="binding site" evidence="13">
    <location>
        <position position="436"/>
    </location>
    <ligand>
        <name>Zn(2+)</name>
        <dbReference type="ChEBI" id="CHEBI:29105"/>
        <label>2</label>
    </ligand>
</feature>
<dbReference type="InterPro" id="IPR041805">
    <property type="entry name" value="ASMase/PPN1_MPP"/>
</dbReference>
<dbReference type="GO" id="GO:0004767">
    <property type="term" value="F:sphingomyelin phosphodiesterase activity"/>
    <property type="evidence" value="ECO:0007669"/>
    <property type="project" value="UniProtKB-UniRule"/>
</dbReference>
<dbReference type="SUPFAM" id="SSF56300">
    <property type="entry name" value="Metallo-dependent phosphatases"/>
    <property type="match status" value="1"/>
</dbReference>